<keyword evidence="1 4" id="KW-0732">Signal</keyword>
<evidence type="ECO:0000256" key="1">
    <source>
        <dbReference type="ARBA" id="ARBA00022729"/>
    </source>
</evidence>
<dbReference type="InterPro" id="IPR036514">
    <property type="entry name" value="SGNH_hydro_sf"/>
</dbReference>
<feature type="chain" id="PRO_5046351872" evidence="4">
    <location>
        <begin position="19"/>
        <end position="720"/>
    </location>
</feature>
<evidence type="ECO:0000256" key="4">
    <source>
        <dbReference type="SAM" id="SignalP"/>
    </source>
</evidence>
<evidence type="ECO:0000256" key="3">
    <source>
        <dbReference type="SAM" id="MobiDB-lite"/>
    </source>
</evidence>
<feature type="domain" description="Secretion system C-terminal sorting" evidence="6">
    <location>
        <begin position="653"/>
        <end position="712"/>
    </location>
</feature>
<dbReference type="InterPro" id="IPR026444">
    <property type="entry name" value="Secre_tail"/>
</dbReference>
<keyword evidence="8" id="KW-1185">Reference proteome</keyword>
<protein>
    <submittedName>
        <fullName evidence="7">Sialate O-acetylesterase</fullName>
    </submittedName>
</protein>
<feature type="region of interest" description="Disordered" evidence="3">
    <location>
        <begin position="484"/>
        <end position="506"/>
    </location>
</feature>
<evidence type="ECO:0000313" key="7">
    <source>
        <dbReference type="EMBL" id="MDN3492729.1"/>
    </source>
</evidence>
<reference evidence="7 8" key="1">
    <citation type="journal article" date="2023" name="Int. J. Syst. Evol. Microbiol.">
        <title>Winogradskyella bathintestinalis sp. nov., isolated from the intestine of the deep-sea loosejaw dragonfish, Malacosteus niger.</title>
        <authorList>
            <person name="Uniacke-Lowe S."/>
            <person name="Johnson C.N."/>
            <person name="Stanton C."/>
            <person name="Hill C."/>
            <person name="Ross P."/>
        </authorList>
    </citation>
    <scope>NUCLEOTIDE SEQUENCE [LARGE SCALE GENOMIC DNA]</scope>
    <source>
        <strain evidence="7 8">APC 3343</strain>
    </source>
</reference>
<evidence type="ECO:0000256" key="2">
    <source>
        <dbReference type="ARBA" id="ARBA00022801"/>
    </source>
</evidence>
<proteinExistence type="predicted"/>
<dbReference type="NCBIfam" id="TIGR04183">
    <property type="entry name" value="Por_Secre_tail"/>
    <property type="match status" value="1"/>
</dbReference>
<evidence type="ECO:0000313" key="8">
    <source>
        <dbReference type="Proteomes" id="UP001231197"/>
    </source>
</evidence>
<feature type="compositionally biased region" description="Low complexity" evidence="3">
    <location>
        <begin position="485"/>
        <end position="502"/>
    </location>
</feature>
<name>A0ABT7ZV93_9FLAO</name>
<feature type="domain" description="Sialate O-acetylesterase" evidence="5">
    <location>
        <begin position="123"/>
        <end position="343"/>
    </location>
</feature>
<sequence>MKHLLSILLLNLCLFSFGQVTFNTVPINKQLVARDLTTNLGTVTVAGNVNSSGINYDAIQVVILRNNVAYSSVTEPLNYSGNTAAFNIDATIASELANYTITINGITAGNPTPIRQASEVVAGDVFIVQGQSNAEANSRNGSANANQSPFLRVYASGTENGGNLQNNDNWFYAEGDRHKDIDGNAGQWGLKLARMLMDDLQIPIAIFNGAHGGQPIEFFQAPNDYSTSTASNYGRMYYRLNKTGLKNNVRAILWSQGEANSFGTGLATQSYVNLFNDLKADWLNDYPNIEHFYMFQTRDCDCGTTSGGRLKIKEAQRLLALNDATISIMPTTGMTLHNDNCHYPYINGYEKFANRIYPLVKRDIYGESFPSNIDAPMVISAKLMSPTSLEIETDMPLQLNTTDNVTLLNRIQQDYTLRNVGSATITAAQVSGNKIIFTLSTYPGYGRSSTISFIGKNSGSTFNITNTNELELVNFSFFPIEDLSDNGNPPDGGNPSGNGSDNTNPKILQLENGGQIFVKANASLNLKGLRLTPSVDFTLDNNNIATRSLTAIGTAPNESMARVFNFASATSGFTGTIRYYYDDVDLGNITHEDAVLQIKDDTDTWSSYTDEDSNNNKVTYTFSNPIQLKSVTASASATTLSVDTLTEEMNINIYPNPVKSIINLDYNGDLKTKMFDFSGRLLLETESKTIDMSTMPTGVYVLQTTETTTNKQNSYKVIKK</sequence>
<dbReference type="RefSeq" id="WP_290206410.1">
    <property type="nucleotide sequence ID" value="NZ_JASDDK010000002.1"/>
</dbReference>
<comment type="caution">
    <text evidence="7">The sequence shown here is derived from an EMBL/GenBank/DDBJ whole genome shotgun (WGS) entry which is preliminary data.</text>
</comment>
<feature type="signal peptide" evidence="4">
    <location>
        <begin position="1"/>
        <end position="18"/>
    </location>
</feature>
<gene>
    <name evidence="7" type="ORF">QMA06_08345</name>
</gene>
<dbReference type="EMBL" id="JASDDK010000002">
    <property type="protein sequence ID" value="MDN3492729.1"/>
    <property type="molecule type" value="Genomic_DNA"/>
</dbReference>
<keyword evidence="2" id="KW-0378">Hydrolase</keyword>
<organism evidence="7 8">
    <name type="scientific">Winogradskyella bathintestinalis</name>
    <dbReference type="NCBI Taxonomy" id="3035208"/>
    <lineage>
        <taxon>Bacteria</taxon>
        <taxon>Pseudomonadati</taxon>
        <taxon>Bacteroidota</taxon>
        <taxon>Flavobacteriia</taxon>
        <taxon>Flavobacteriales</taxon>
        <taxon>Flavobacteriaceae</taxon>
        <taxon>Winogradskyella</taxon>
    </lineage>
</organism>
<dbReference type="Proteomes" id="UP001231197">
    <property type="component" value="Unassembled WGS sequence"/>
</dbReference>
<dbReference type="Gene3D" id="3.40.50.1110">
    <property type="entry name" value="SGNH hydrolase"/>
    <property type="match status" value="1"/>
</dbReference>
<dbReference type="Pfam" id="PF03629">
    <property type="entry name" value="SASA"/>
    <property type="match status" value="1"/>
</dbReference>
<dbReference type="SUPFAM" id="SSF52266">
    <property type="entry name" value="SGNH hydrolase"/>
    <property type="match status" value="1"/>
</dbReference>
<dbReference type="Pfam" id="PF18962">
    <property type="entry name" value="Por_Secre_tail"/>
    <property type="match status" value="1"/>
</dbReference>
<evidence type="ECO:0000259" key="6">
    <source>
        <dbReference type="Pfam" id="PF18962"/>
    </source>
</evidence>
<evidence type="ECO:0000259" key="5">
    <source>
        <dbReference type="Pfam" id="PF03629"/>
    </source>
</evidence>
<dbReference type="InterPro" id="IPR005181">
    <property type="entry name" value="SASA"/>
</dbReference>
<accession>A0ABT7ZV93</accession>